<dbReference type="PROSITE" id="PS51471">
    <property type="entry name" value="FE2OG_OXY"/>
    <property type="match status" value="1"/>
</dbReference>
<reference evidence="3" key="1">
    <citation type="journal article" date="2020" name="Stud. Mycol.">
        <title>101 Dothideomycetes genomes: a test case for predicting lifestyles and emergence of pathogens.</title>
        <authorList>
            <person name="Haridas S."/>
            <person name="Albert R."/>
            <person name="Binder M."/>
            <person name="Bloem J."/>
            <person name="Labutti K."/>
            <person name="Salamov A."/>
            <person name="Andreopoulos B."/>
            <person name="Baker S."/>
            <person name="Barry K."/>
            <person name="Bills G."/>
            <person name="Bluhm B."/>
            <person name="Cannon C."/>
            <person name="Castanera R."/>
            <person name="Culley D."/>
            <person name="Daum C."/>
            <person name="Ezra D."/>
            <person name="Gonzalez J."/>
            <person name="Henrissat B."/>
            <person name="Kuo A."/>
            <person name="Liang C."/>
            <person name="Lipzen A."/>
            <person name="Lutzoni F."/>
            <person name="Magnuson J."/>
            <person name="Mondo S."/>
            <person name="Nolan M."/>
            <person name="Ohm R."/>
            <person name="Pangilinan J."/>
            <person name="Park H.-J."/>
            <person name="Ramirez L."/>
            <person name="Alfaro M."/>
            <person name="Sun H."/>
            <person name="Tritt A."/>
            <person name="Yoshinaga Y."/>
            <person name="Zwiers L.-H."/>
            <person name="Turgeon B."/>
            <person name="Goodwin S."/>
            <person name="Spatafora J."/>
            <person name="Crous P."/>
            <person name="Grigoriev I."/>
        </authorList>
    </citation>
    <scope>NUCLEOTIDE SEQUENCE</scope>
    <source>
        <strain evidence="3">HMLAC05119</strain>
    </source>
</reference>
<evidence type="ECO:0000313" key="4">
    <source>
        <dbReference type="Proteomes" id="UP000800096"/>
    </source>
</evidence>
<comment type="similarity">
    <text evidence="1">Belongs to the iron/ascorbate-dependent oxidoreductase family.</text>
</comment>
<dbReference type="EMBL" id="ML979141">
    <property type="protein sequence ID" value="KAF1911956.1"/>
    <property type="molecule type" value="Genomic_DNA"/>
</dbReference>
<evidence type="ECO:0000256" key="1">
    <source>
        <dbReference type="RuleBase" id="RU003682"/>
    </source>
</evidence>
<gene>
    <name evidence="3" type="ORF">BDU57DRAFT_483512</name>
</gene>
<feature type="domain" description="Fe2OG dioxygenase" evidence="2">
    <location>
        <begin position="151"/>
        <end position="253"/>
    </location>
</feature>
<keyword evidence="1" id="KW-0560">Oxidoreductase</keyword>
<keyword evidence="1" id="KW-0408">Iron</keyword>
<dbReference type="Gene3D" id="2.60.120.620">
    <property type="entry name" value="q2cbj1_9rhob like domain"/>
    <property type="match status" value="1"/>
</dbReference>
<accession>A0A6A5QB05</accession>
<dbReference type="OrthoDB" id="27483at2759"/>
<organism evidence="3 4">
    <name type="scientific">Ampelomyces quisqualis</name>
    <name type="common">Powdery mildew agent</name>
    <dbReference type="NCBI Taxonomy" id="50730"/>
    <lineage>
        <taxon>Eukaryota</taxon>
        <taxon>Fungi</taxon>
        <taxon>Dikarya</taxon>
        <taxon>Ascomycota</taxon>
        <taxon>Pezizomycotina</taxon>
        <taxon>Dothideomycetes</taxon>
        <taxon>Pleosporomycetidae</taxon>
        <taxon>Pleosporales</taxon>
        <taxon>Pleosporineae</taxon>
        <taxon>Phaeosphaeriaceae</taxon>
        <taxon>Ampelomyces</taxon>
    </lineage>
</organism>
<keyword evidence="4" id="KW-1185">Reference proteome</keyword>
<name>A0A6A5QB05_AMPQU</name>
<dbReference type="InterPro" id="IPR044862">
    <property type="entry name" value="Pro_4_hyd_alph_FE2OG_OXY"/>
</dbReference>
<keyword evidence="1" id="KW-0479">Metal-binding</keyword>
<evidence type="ECO:0000259" key="2">
    <source>
        <dbReference type="PROSITE" id="PS51471"/>
    </source>
</evidence>
<dbReference type="Pfam" id="PF13640">
    <property type="entry name" value="2OG-FeII_Oxy_3"/>
    <property type="match status" value="1"/>
</dbReference>
<dbReference type="AlphaFoldDB" id="A0A6A5QB05"/>
<sequence length="451" mass="50144">MSDYSTDSDATSVASSVLEEVTQVLFEHLRNSTYACGGTIKTRQSASETTDDQAAVLADPVTIRWDSAKSIEKLTLPLSKEKAARKQSSVTRLAAGTQPASFGFQGRDVIDESYRKASKLDTSAFSTNFCPYEAGIIDVIAQALLPKFPYSSQGIFAELYKLNIYQAPSGFFRAHVDTPRSELQFGSLVVCLPCDHQGGQLIVRHQDQETRFDWSGHAQNIQWAAFYSDCEHEVLEVTSGHRVTLTYNLYMRRGLGELAGHSEVLDAQQLSVFKELKDALASHDFMAKGGLIGKYCDHAYAHTTTDAATKFPSILKGADMVAYEVFRSLGIKILIRPIAEHVSQYENYDISAKLRRRDFVGNAITECIETGMEWGECENGYDVWNQYPSTLQKVHWINAPTPGTEDIQFSYTRYGNQAEAAFAYSHCALLFVIPPFETRVKIAPKQTDAPA</sequence>
<dbReference type="Proteomes" id="UP000800096">
    <property type="component" value="Unassembled WGS sequence"/>
</dbReference>
<dbReference type="InterPro" id="IPR005123">
    <property type="entry name" value="Oxoglu/Fe-dep_dioxygenase_dom"/>
</dbReference>
<dbReference type="PANTHER" id="PTHR33099">
    <property type="entry name" value="FE2OG DIOXYGENASE DOMAIN-CONTAINING PROTEIN"/>
    <property type="match status" value="1"/>
</dbReference>
<evidence type="ECO:0000313" key="3">
    <source>
        <dbReference type="EMBL" id="KAF1911956.1"/>
    </source>
</evidence>
<dbReference type="PANTHER" id="PTHR33099:SF7">
    <property type="entry name" value="MYND-TYPE DOMAIN-CONTAINING PROTEIN"/>
    <property type="match status" value="1"/>
</dbReference>
<dbReference type="GO" id="GO:0016491">
    <property type="term" value="F:oxidoreductase activity"/>
    <property type="evidence" value="ECO:0007669"/>
    <property type="project" value="UniProtKB-KW"/>
</dbReference>
<proteinExistence type="inferred from homology"/>
<protein>
    <recommendedName>
        <fullName evidence="2">Fe2OG dioxygenase domain-containing protein</fullName>
    </recommendedName>
</protein>
<dbReference type="GO" id="GO:0046872">
    <property type="term" value="F:metal ion binding"/>
    <property type="evidence" value="ECO:0007669"/>
    <property type="project" value="UniProtKB-KW"/>
</dbReference>